<dbReference type="EMBL" id="JAFBIL020000004">
    <property type="protein sequence ID" value="MBZ2207639.1"/>
    <property type="molecule type" value="Genomic_DNA"/>
</dbReference>
<reference evidence="1 2" key="2">
    <citation type="submission" date="2021-08" db="EMBL/GenBank/DDBJ databases">
        <title>Massilia sp. R798.</title>
        <authorList>
            <person name="Baek J.H."/>
            <person name="Jung H.S."/>
            <person name="Kim K.R."/>
            <person name="Jeon C.O."/>
        </authorList>
    </citation>
    <scope>NUCLEOTIDE SEQUENCE [LARGE SCALE GENOMIC DNA]</scope>
    <source>
        <strain evidence="1 2">R798</strain>
    </source>
</reference>
<proteinExistence type="predicted"/>
<comment type="caution">
    <text evidence="1">The sequence shown here is derived from an EMBL/GenBank/DDBJ whole genome shotgun (WGS) entry which is preliminary data.</text>
</comment>
<dbReference type="Proteomes" id="UP000809349">
    <property type="component" value="Unassembled WGS sequence"/>
</dbReference>
<keyword evidence="2" id="KW-1185">Reference proteome</keyword>
<reference evidence="1 2" key="1">
    <citation type="submission" date="2021-01" db="EMBL/GenBank/DDBJ databases">
        <authorList>
            <person name="Ruan W."/>
            <person name="Khan S.A."/>
            <person name="Jeon C.O."/>
        </authorList>
    </citation>
    <scope>NUCLEOTIDE SEQUENCE [LARGE SCALE GENOMIC DNA]</scope>
    <source>
        <strain evidence="1 2">R798</strain>
    </source>
</reference>
<protein>
    <submittedName>
        <fullName evidence="1">Uncharacterized protein</fullName>
    </submittedName>
</protein>
<sequence>MNAFFFSHPVAVRIITDWFHVRPDLFEYLPGGFTFEGDRKNAIKLRWRFGICRAPRMDFVVRLKKRIPLVQLVEFVVALTSSRLLAKANKN</sequence>
<evidence type="ECO:0000313" key="2">
    <source>
        <dbReference type="Proteomes" id="UP000809349"/>
    </source>
</evidence>
<gene>
    <name evidence="1" type="ORF">I4X03_010250</name>
</gene>
<dbReference type="RefSeq" id="WP_223468136.1">
    <property type="nucleotide sequence ID" value="NZ_JAFBIL020000004.1"/>
</dbReference>
<name>A0ABS7SN78_9BURK</name>
<evidence type="ECO:0000313" key="1">
    <source>
        <dbReference type="EMBL" id="MBZ2207639.1"/>
    </source>
</evidence>
<accession>A0ABS7SN78</accession>
<organism evidence="1 2">
    <name type="scientific">Massilia soli</name>
    <dbReference type="NCBI Taxonomy" id="2792854"/>
    <lineage>
        <taxon>Bacteria</taxon>
        <taxon>Pseudomonadati</taxon>
        <taxon>Pseudomonadota</taxon>
        <taxon>Betaproteobacteria</taxon>
        <taxon>Burkholderiales</taxon>
        <taxon>Oxalobacteraceae</taxon>
        <taxon>Telluria group</taxon>
        <taxon>Massilia</taxon>
    </lineage>
</organism>